<feature type="compositionally biased region" description="Polar residues" evidence="1">
    <location>
        <begin position="55"/>
        <end position="65"/>
    </location>
</feature>
<dbReference type="OrthoDB" id="188352at2759"/>
<feature type="region of interest" description="Disordered" evidence="1">
    <location>
        <begin position="1070"/>
        <end position="1094"/>
    </location>
</feature>
<evidence type="ECO:0000259" key="2">
    <source>
        <dbReference type="Pfam" id="PF15084"/>
    </source>
</evidence>
<evidence type="ECO:0000313" key="3">
    <source>
        <dbReference type="Proteomes" id="UP000248484"/>
    </source>
</evidence>
<dbReference type="GeneID" id="102982838"/>
<dbReference type="Proteomes" id="UP000248484">
    <property type="component" value="Chromosome 18"/>
</dbReference>
<dbReference type="Pfam" id="PF15084">
    <property type="entry name" value="DUF4550"/>
    <property type="match status" value="1"/>
</dbReference>
<feature type="compositionally biased region" description="Polar residues" evidence="1">
    <location>
        <begin position="1070"/>
        <end position="1079"/>
    </location>
</feature>
<feature type="compositionally biased region" description="Basic and acidic residues" evidence="1">
    <location>
        <begin position="1085"/>
        <end position="1094"/>
    </location>
</feature>
<dbReference type="RefSeq" id="XP_054935550.1">
    <property type="nucleotide sequence ID" value="XM_055079575.1"/>
</dbReference>
<evidence type="ECO:0000313" key="4">
    <source>
        <dbReference type="RefSeq" id="XP_054935550.1"/>
    </source>
</evidence>
<keyword evidence="3" id="KW-1185">Reference proteome</keyword>
<protein>
    <submittedName>
        <fullName evidence="4">Uncharacterized protein CFAP92</fullName>
    </submittedName>
</protein>
<reference evidence="4" key="1">
    <citation type="submission" date="2025-08" db="UniProtKB">
        <authorList>
            <consortium name="RefSeq"/>
        </authorList>
    </citation>
    <scope>IDENTIFICATION</scope>
    <source>
        <tissue evidence="4">Muscle</tissue>
    </source>
</reference>
<feature type="compositionally biased region" description="Basic and acidic residues" evidence="1">
    <location>
        <begin position="435"/>
        <end position="457"/>
    </location>
</feature>
<dbReference type="InterPro" id="IPR027876">
    <property type="entry name" value="DUF4550"/>
</dbReference>
<proteinExistence type="predicted"/>
<feature type="region of interest" description="Disordered" evidence="1">
    <location>
        <begin position="1261"/>
        <end position="1307"/>
    </location>
</feature>
<feature type="region of interest" description="Disordered" evidence="1">
    <location>
        <begin position="43"/>
        <end position="65"/>
    </location>
</feature>
<accession>A0A9W2W8V8</accession>
<gene>
    <name evidence="4" type="primary">CFAP92</name>
</gene>
<feature type="region of interest" description="Disordered" evidence="1">
    <location>
        <begin position="435"/>
        <end position="458"/>
    </location>
</feature>
<dbReference type="CTD" id="57501"/>
<organism evidence="3 4">
    <name type="scientific">Physeter macrocephalus</name>
    <name type="common">Sperm whale</name>
    <name type="synonym">Physeter catodon</name>
    <dbReference type="NCBI Taxonomy" id="9755"/>
    <lineage>
        <taxon>Eukaryota</taxon>
        <taxon>Metazoa</taxon>
        <taxon>Chordata</taxon>
        <taxon>Craniata</taxon>
        <taxon>Vertebrata</taxon>
        <taxon>Euteleostomi</taxon>
        <taxon>Mammalia</taxon>
        <taxon>Eutheria</taxon>
        <taxon>Laurasiatheria</taxon>
        <taxon>Artiodactyla</taxon>
        <taxon>Whippomorpha</taxon>
        <taxon>Cetacea</taxon>
        <taxon>Odontoceti</taxon>
        <taxon>Physeteridae</taxon>
        <taxon>Physeter</taxon>
    </lineage>
</organism>
<dbReference type="PANTHER" id="PTHR33667">
    <property type="entry name" value="SI:DKEY-57N24.6"/>
    <property type="match status" value="1"/>
</dbReference>
<feature type="compositionally biased region" description="Basic and acidic residues" evidence="1">
    <location>
        <begin position="1297"/>
        <end position="1307"/>
    </location>
</feature>
<evidence type="ECO:0000256" key="1">
    <source>
        <dbReference type="SAM" id="MobiDB-lite"/>
    </source>
</evidence>
<dbReference type="PANTHER" id="PTHR33667:SF7">
    <property type="entry name" value="RIKEN CDNA 1810020O05 GENE"/>
    <property type="match status" value="1"/>
</dbReference>
<name>A0A9W2W8V8_PHYMC</name>
<feature type="domain" description="DUF4550" evidence="2">
    <location>
        <begin position="115"/>
        <end position="208"/>
    </location>
</feature>
<sequence>MRLHACEWQVEGQASVGAVSSVGSFDQSGSECEVEEKLKVRAGARESATGHRYSGESSEGPASTFDSDVPHVVPCKFVISLAFPVTAGHKGKCSSLVEKYRRHPKMDKPIAKVLHYYHIEYFLLPDDGEPKKVDVVVFPALAKVFLDSGIKTIRPWQEGDKVWVSWTQSFNINMTKELLKKINFHKITLRLWDTKDKVSKKAKHYRLKPSGFLEDAGSFGKSGIHEVKHLVLSQRRSSEQGIHVKEKLHQDHAPGKPEKARKCLRSGHGEWRPRQGGWLVGVAGAARVHWRPPRVCAGCAAPLPPPKRARLSLHDSSVVDTCPFIFVTYQKKNKPFPSRRMFSTRTRIEQEVWRRWLILLASHPAEKATLPKTTEEYEELLRTEDLDTVQCGTSRPVISLGGATTTERQELIERPSFSSLTNLLEKQKFQIKWKGSDAKRKSQSTREKSRLETDSRLAGHGKQGTFAMQLAVTPLLAGWQTVVSRGSGGSANVLDCFLTLKTEVPLMTEEQKRDLNPLTIEVKCVSCLPSRSVSFSELERLCTPVYCRYQFHRTPVHRTEGQPHGTHVYFQDINVIFLGAMHPSDLREYLEGPPMVVEVRDRDRKSEGCSRKPALFGEDPLDSYLNLQTLISPKETENNPFETQDKMWDPYGVAQVSFADLLLGHKFLNLVVPVHSCEPKATRLGRDSRSRKAVGFRVPGDGLRHGPMPPGDYLEASCLLKLRVAVAVPLRPGTEALDAHPTASRFGRVIFVFTSGKLSLLHGLLQDVTVINAGALGLDSCPVDGIQQIPSALRMRAKIQERPDLDVLTGFHLLDGRGHLLILEGLADRGLRRLWESHQSRVLRAEPGSYKLLYNSQLRFRRRLYADLETVPYHVHLSQPLVQLVKHAALYVRNMVPPQVFQALSRIYCICHYSSRLREVITGGLLPSSSMIKQLSQEFGLPISQEDLTEGKLLAMSPPPAPSLEDLQSRNSTLTSEIQAHQEKYLRRRNTRILKNRDQKYRLIQKNISGAYQVSKKSPKSVVKVINISAPAKDAVYNYSIQTLNSTELAKKELYREMAKEPRKRLTYSRSYLSATVEPQDSEEEERKAERKSRDAWLTPNGFRVTGLHSTGRTHHLGLPPLGAVTEEWREKAPFANVLEPVLHRESWGWDRRHQDFDLYTQPPPFLELPPPPAPKPGTGNRGRHPFCFSSHAPGLGNQDSAGAGVRAQAGLELLVPAGFITCCVTGGRSCHRSGLGFYEREALEGRAKGFEASHCVTPDQPQEALGAAGPFQLPDTASREGGSLATPTPPSPLHPVCEEGPKIIYR</sequence>
<dbReference type="KEGG" id="pcad:102982838"/>